<evidence type="ECO:0000313" key="3">
    <source>
        <dbReference type="EMBL" id="WVW83734.1"/>
    </source>
</evidence>
<dbReference type="AlphaFoldDB" id="A0A1B9G216"/>
<dbReference type="InterPro" id="IPR036282">
    <property type="entry name" value="Glutathione-S-Trfase_C_sf"/>
</dbReference>
<keyword evidence="4" id="KW-1185">Reference proteome</keyword>
<reference evidence="2" key="1">
    <citation type="submission" date="2013-07" db="EMBL/GenBank/DDBJ databases">
        <title>The Genome Sequence of Cryptococcus bestiolae CBS10118.</title>
        <authorList>
            <consortium name="The Broad Institute Genome Sequencing Platform"/>
            <person name="Cuomo C."/>
            <person name="Litvintseva A."/>
            <person name="Chen Y."/>
            <person name="Heitman J."/>
            <person name="Sun S."/>
            <person name="Springer D."/>
            <person name="Dromer F."/>
            <person name="Young S.K."/>
            <person name="Zeng Q."/>
            <person name="Gargeya S."/>
            <person name="Fitzgerald M."/>
            <person name="Abouelleil A."/>
            <person name="Alvarado L."/>
            <person name="Berlin A.M."/>
            <person name="Chapman S.B."/>
            <person name="Dewar J."/>
            <person name="Goldberg J."/>
            <person name="Griggs A."/>
            <person name="Gujja S."/>
            <person name="Hansen M."/>
            <person name="Howarth C."/>
            <person name="Imamovic A."/>
            <person name="Larimer J."/>
            <person name="McCowan C."/>
            <person name="Murphy C."/>
            <person name="Pearson M."/>
            <person name="Priest M."/>
            <person name="Roberts A."/>
            <person name="Saif S."/>
            <person name="Shea T."/>
            <person name="Sykes S."/>
            <person name="Wortman J."/>
            <person name="Nusbaum C."/>
            <person name="Birren B."/>
        </authorList>
    </citation>
    <scope>NUCLEOTIDE SEQUENCE [LARGE SCALE GENOMIC DNA]</scope>
    <source>
        <strain evidence="2">CBS 10118</strain>
    </source>
</reference>
<dbReference type="KEGG" id="kbi:30209276"/>
<accession>A0A1B9G216</accession>
<organism evidence="2">
    <name type="scientific">Kwoniella bestiolae CBS 10118</name>
    <dbReference type="NCBI Taxonomy" id="1296100"/>
    <lineage>
        <taxon>Eukaryota</taxon>
        <taxon>Fungi</taxon>
        <taxon>Dikarya</taxon>
        <taxon>Basidiomycota</taxon>
        <taxon>Agaricomycotina</taxon>
        <taxon>Tremellomycetes</taxon>
        <taxon>Tremellales</taxon>
        <taxon>Cryptococcaceae</taxon>
        <taxon>Kwoniella</taxon>
    </lineage>
</organism>
<dbReference type="STRING" id="1296100.A0A1B9G216"/>
<dbReference type="Gene3D" id="3.40.30.10">
    <property type="entry name" value="Glutaredoxin"/>
    <property type="match status" value="1"/>
</dbReference>
<dbReference type="VEuPathDB" id="FungiDB:I302_04877"/>
<dbReference type="InterPro" id="IPR004045">
    <property type="entry name" value="Glutathione_S-Trfase_N"/>
</dbReference>
<name>A0A1B9G216_9TREE</name>
<protein>
    <recommendedName>
        <fullName evidence="1">GST N-terminal domain-containing protein</fullName>
    </recommendedName>
</protein>
<dbReference type="EMBL" id="KI894021">
    <property type="protein sequence ID" value="OCF25067.1"/>
    <property type="molecule type" value="Genomic_DNA"/>
</dbReference>
<gene>
    <name evidence="2" type="ORF">I302_04877</name>
    <name evidence="3" type="ORF">I302_105755</name>
</gene>
<dbReference type="RefSeq" id="XP_019046137.1">
    <property type="nucleotide sequence ID" value="XM_019191507.1"/>
</dbReference>
<evidence type="ECO:0000313" key="4">
    <source>
        <dbReference type="Proteomes" id="UP000092730"/>
    </source>
</evidence>
<evidence type="ECO:0000313" key="2">
    <source>
        <dbReference type="EMBL" id="OCF25067.1"/>
    </source>
</evidence>
<proteinExistence type="predicted"/>
<evidence type="ECO:0000259" key="1">
    <source>
        <dbReference type="PROSITE" id="PS50404"/>
    </source>
</evidence>
<dbReference type="SUPFAM" id="SSF52833">
    <property type="entry name" value="Thioredoxin-like"/>
    <property type="match status" value="1"/>
</dbReference>
<dbReference type="OrthoDB" id="412788at2759"/>
<dbReference type="Pfam" id="PF13417">
    <property type="entry name" value="GST_N_3"/>
    <property type="match status" value="1"/>
</dbReference>
<reference evidence="3" key="4">
    <citation type="submission" date="2024-02" db="EMBL/GenBank/DDBJ databases">
        <title>Comparative genomics of Cryptococcus and Kwoniella reveals pathogenesis evolution and contrasting modes of karyotype evolution via chromosome fusion or intercentromeric recombination.</title>
        <authorList>
            <person name="Coelho M.A."/>
            <person name="David-Palma M."/>
            <person name="Shea T."/>
            <person name="Bowers K."/>
            <person name="McGinley-Smith S."/>
            <person name="Mohammad A.W."/>
            <person name="Gnirke A."/>
            <person name="Yurkov A.M."/>
            <person name="Nowrousian M."/>
            <person name="Sun S."/>
            <person name="Cuomo C.A."/>
            <person name="Heitman J."/>
        </authorList>
    </citation>
    <scope>NUCLEOTIDE SEQUENCE</scope>
    <source>
        <strain evidence="3">CBS 10118</strain>
    </source>
</reference>
<dbReference type="EMBL" id="CP144544">
    <property type="protein sequence ID" value="WVW83734.1"/>
    <property type="molecule type" value="Genomic_DNA"/>
</dbReference>
<reference evidence="3" key="2">
    <citation type="submission" date="2013-07" db="EMBL/GenBank/DDBJ databases">
        <authorList>
            <consortium name="The Broad Institute Genome Sequencing Platform"/>
            <person name="Cuomo C."/>
            <person name="Litvintseva A."/>
            <person name="Chen Y."/>
            <person name="Heitman J."/>
            <person name="Sun S."/>
            <person name="Springer D."/>
            <person name="Dromer F."/>
            <person name="Young S.K."/>
            <person name="Zeng Q."/>
            <person name="Gargeya S."/>
            <person name="Fitzgerald M."/>
            <person name="Abouelleil A."/>
            <person name="Alvarado L."/>
            <person name="Berlin A.M."/>
            <person name="Chapman S.B."/>
            <person name="Dewar J."/>
            <person name="Goldberg J."/>
            <person name="Griggs A."/>
            <person name="Gujja S."/>
            <person name="Hansen M."/>
            <person name="Howarth C."/>
            <person name="Imamovic A."/>
            <person name="Larimer J."/>
            <person name="McCowan C."/>
            <person name="Murphy C."/>
            <person name="Pearson M."/>
            <person name="Priest M."/>
            <person name="Roberts A."/>
            <person name="Saif S."/>
            <person name="Shea T."/>
            <person name="Sykes S."/>
            <person name="Wortman J."/>
            <person name="Nusbaum C."/>
            <person name="Birren B."/>
        </authorList>
    </citation>
    <scope>NUCLEOTIDE SEQUENCE</scope>
    <source>
        <strain evidence="3">CBS 10118</strain>
    </source>
</reference>
<dbReference type="GeneID" id="30209276"/>
<feature type="domain" description="GST N-terminal" evidence="1">
    <location>
        <begin position="7"/>
        <end position="93"/>
    </location>
</feature>
<dbReference type="InterPro" id="IPR036249">
    <property type="entry name" value="Thioredoxin-like_sf"/>
</dbReference>
<sequence length="288" mass="31752">MTPLLPTHTALYEFVGSCWANAPKIALSETGFKKDKDVEWVSINLAEGKNFEPDYLKINPAGTVPTLITSDGTKYQDSISAVRQIIKLAPHPPRVDAHTSTSIIEEIHASAHDPNATLLFAINDEDRKEKSNGLPKGFLEGRQKALDKLAENPPAEFKDFLLKKKKDNQQLLDFYITEPDDSTKQAHYSQGQNLWKSVGIAIRGVVVQALQKNGGPFAGGEEPSEVDYHIITWLARTITNTGVEPGSPASVAIPKLQEYTGGHNIDPAIGKYWDAWLARPSFKDNSIH</sequence>
<reference evidence="2" key="3">
    <citation type="submission" date="2014-01" db="EMBL/GenBank/DDBJ databases">
        <title>Evolution of pathogenesis and genome organization in the Tremellales.</title>
        <authorList>
            <person name="Cuomo C."/>
            <person name="Litvintseva A."/>
            <person name="Heitman J."/>
            <person name="Chen Y."/>
            <person name="Sun S."/>
            <person name="Springer D."/>
            <person name="Dromer F."/>
            <person name="Young S."/>
            <person name="Zeng Q."/>
            <person name="Chapman S."/>
            <person name="Gujja S."/>
            <person name="Saif S."/>
            <person name="Birren B."/>
        </authorList>
    </citation>
    <scope>NUCLEOTIDE SEQUENCE</scope>
    <source>
        <strain evidence="2">CBS 10118</strain>
    </source>
</reference>
<dbReference type="Proteomes" id="UP000092730">
    <property type="component" value="Chromosome 4"/>
</dbReference>
<dbReference type="PROSITE" id="PS50404">
    <property type="entry name" value="GST_NTER"/>
    <property type="match status" value="1"/>
</dbReference>
<dbReference type="SUPFAM" id="SSF47616">
    <property type="entry name" value="GST C-terminal domain-like"/>
    <property type="match status" value="1"/>
</dbReference>